<comment type="caution">
    <text evidence="2">The sequence shown here is derived from an EMBL/GenBank/DDBJ whole genome shotgun (WGS) entry which is preliminary data.</text>
</comment>
<dbReference type="PANTHER" id="PTHR48258">
    <property type="entry name" value="DUF4218 DOMAIN-CONTAINING PROTEIN-RELATED"/>
    <property type="match status" value="1"/>
</dbReference>
<gene>
    <name evidence="3" type="ORF">E5676_scaffold409G001420</name>
    <name evidence="2" type="ORF">E6C27_scaffold60G005360</name>
</gene>
<dbReference type="InterPro" id="IPR025452">
    <property type="entry name" value="DUF4218"/>
</dbReference>
<dbReference type="InterPro" id="IPR004242">
    <property type="entry name" value="Transposase_21"/>
</dbReference>
<dbReference type="EMBL" id="SSTE01011134">
    <property type="protein sequence ID" value="KAA0052037.1"/>
    <property type="molecule type" value="Genomic_DNA"/>
</dbReference>
<evidence type="ECO:0000313" key="5">
    <source>
        <dbReference type="Proteomes" id="UP000321947"/>
    </source>
</evidence>
<feature type="domain" description="DUF4218" evidence="1">
    <location>
        <begin position="131"/>
        <end position="173"/>
    </location>
</feature>
<name>A0A5A7UC67_CUCMM</name>
<reference evidence="4 5" key="1">
    <citation type="submission" date="2019-08" db="EMBL/GenBank/DDBJ databases">
        <title>Draft genome sequences of two oriental melons (Cucumis melo L. var makuwa).</title>
        <authorList>
            <person name="Kwon S.-Y."/>
        </authorList>
    </citation>
    <scope>NUCLEOTIDE SEQUENCE [LARGE SCALE GENOMIC DNA]</scope>
    <source>
        <strain evidence="5">cv. Chang Bougi</strain>
        <strain evidence="4">cv. SW 3</strain>
        <tissue evidence="2">Leaf</tissue>
    </source>
</reference>
<dbReference type="Proteomes" id="UP000321393">
    <property type="component" value="Unassembled WGS sequence"/>
</dbReference>
<evidence type="ECO:0000313" key="3">
    <source>
        <dbReference type="EMBL" id="TYK04524.1"/>
    </source>
</evidence>
<dbReference type="EMBL" id="SSTD01014204">
    <property type="protein sequence ID" value="TYK04524.1"/>
    <property type="molecule type" value="Genomic_DNA"/>
</dbReference>
<dbReference type="PANTHER" id="PTHR48258:SF6">
    <property type="entry name" value="LEUCINE-RICH REPEAT DOMAIN, L DOMAIN-CONTAINING PROTEIN"/>
    <property type="match status" value="1"/>
</dbReference>
<protein>
    <submittedName>
        <fullName evidence="2">CACTA en-spm transposon protein</fullName>
    </submittedName>
</protein>
<evidence type="ECO:0000313" key="2">
    <source>
        <dbReference type="EMBL" id="KAA0052037.1"/>
    </source>
</evidence>
<dbReference type="Proteomes" id="UP000321947">
    <property type="component" value="Unassembled WGS sequence"/>
</dbReference>
<evidence type="ECO:0000313" key="4">
    <source>
        <dbReference type="Proteomes" id="UP000321393"/>
    </source>
</evidence>
<accession>A0A5A7UC67</accession>
<dbReference type="Pfam" id="PF13960">
    <property type="entry name" value="DUF4218"/>
    <property type="match status" value="1"/>
</dbReference>
<dbReference type="Pfam" id="PF02992">
    <property type="entry name" value="Transposase_21"/>
    <property type="match status" value="1"/>
</dbReference>
<sequence length="489" mass="56194">MSLLISGPRSQSRKIDVYLQPLIEELKRNSYGLLVCVSTILLRASSFSCMQPCCEQFMTSRHLLLWTIHGDLFGWSTKGYLACLICMENKSSFKIRGKISSMGHRRYLPENHVCRRGRLHDGKVERRASSVYVRYKTHPEGSIVEGYLMNKSGTFCSRYLSGIETCFTRDEQNDDSILEDKVIDINEHFLIGSRLRTCIVGGIRFHTLEYDSRHTTQNSGVMVVGEGSGGGSSDNNFYGVLDEVLHIQYPLRRCAWLVKCRWVDIDKNKNFRTHVELGIMSFSSYFVETNLYLELDDAFNNARGSSSVGGTSDVPQPTLISTPRRCQYFQKLGFSIVIDVLTRNTFSTTTFTWVDVTSKYIEVVKGGLHCWFEHDFGDQALTRFVEHQMFSTWNKFKGENLQYFKRFSNYEEARVNPPARLVNHEQSKVNKAARAQQPYNHRSESKSFLQRQHDLAAVDAQSRMLELHSQLTPRKPLFGDEIREIVLGR</sequence>
<organism evidence="2 4">
    <name type="scientific">Cucumis melo var. makuwa</name>
    <name type="common">Oriental melon</name>
    <dbReference type="NCBI Taxonomy" id="1194695"/>
    <lineage>
        <taxon>Eukaryota</taxon>
        <taxon>Viridiplantae</taxon>
        <taxon>Streptophyta</taxon>
        <taxon>Embryophyta</taxon>
        <taxon>Tracheophyta</taxon>
        <taxon>Spermatophyta</taxon>
        <taxon>Magnoliopsida</taxon>
        <taxon>eudicotyledons</taxon>
        <taxon>Gunneridae</taxon>
        <taxon>Pentapetalae</taxon>
        <taxon>rosids</taxon>
        <taxon>fabids</taxon>
        <taxon>Cucurbitales</taxon>
        <taxon>Cucurbitaceae</taxon>
        <taxon>Benincaseae</taxon>
        <taxon>Cucumis</taxon>
    </lineage>
</organism>
<proteinExistence type="predicted"/>
<evidence type="ECO:0000259" key="1">
    <source>
        <dbReference type="Pfam" id="PF13960"/>
    </source>
</evidence>
<dbReference type="AlphaFoldDB" id="A0A5A7UC67"/>